<dbReference type="Proteomes" id="UP000291793">
    <property type="component" value="Unassembled WGS sequence"/>
</dbReference>
<dbReference type="EMBL" id="SJOP01000046">
    <property type="protein sequence ID" value="TCB95891.1"/>
    <property type="molecule type" value="Genomic_DNA"/>
</dbReference>
<gene>
    <name evidence="1" type="ORF">E0L21_24375</name>
</gene>
<sequence length="99" mass="11106">MTAAKWQFNDPPNLAVIVNKAIILKGDWIAYVSHDLDDGGWQFHTDQPEPVTQDDAMLVSLKNIVDLDPSIVDLAGLPPGWHAWRESKESKWQISAQNV</sequence>
<name>A0A4R0GKG4_9ENTR</name>
<evidence type="ECO:0000313" key="2">
    <source>
        <dbReference type="Proteomes" id="UP000291793"/>
    </source>
</evidence>
<protein>
    <recommendedName>
        <fullName evidence="3">DUF2185 domain-containing protein</fullName>
    </recommendedName>
</protein>
<comment type="caution">
    <text evidence="1">The sequence shown here is derived from an EMBL/GenBank/DDBJ whole genome shotgun (WGS) entry which is preliminary data.</text>
</comment>
<accession>A0A4R0GKG4</accession>
<evidence type="ECO:0000313" key="1">
    <source>
        <dbReference type="EMBL" id="TCB95891.1"/>
    </source>
</evidence>
<keyword evidence="2" id="KW-1185">Reference proteome</keyword>
<proteinExistence type="predicted"/>
<reference evidence="1 2" key="1">
    <citation type="submission" date="2019-02" db="EMBL/GenBank/DDBJ databases">
        <title>The draft genome of Kosakonia quasisacchari strain WCHKQ120001.</title>
        <authorList>
            <person name="Wang C."/>
            <person name="Feng Y."/>
            <person name="Zong Z."/>
        </authorList>
    </citation>
    <scope>NUCLEOTIDE SEQUENCE [LARGE SCALE GENOMIC DNA]</scope>
    <source>
        <strain evidence="1 2">WCHKQ120001</strain>
    </source>
</reference>
<organism evidence="1 2">
    <name type="scientific">Kosakonia quasisacchari</name>
    <dbReference type="NCBI Taxonomy" id="2529380"/>
    <lineage>
        <taxon>Bacteria</taxon>
        <taxon>Pseudomonadati</taxon>
        <taxon>Pseudomonadota</taxon>
        <taxon>Gammaproteobacteria</taxon>
        <taxon>Enterobacterales</taxon>
        <taxon>Enterobacteriaceae</taxon>
        <taxon>Kosakonia</taxon>
    </lineage>
</organism>
<dbReference type="RefSeq" id="WP_131413803.1">
    <property type="nucleotide sequence ID" value="NZ_SJOP01000046.1"/>
</dbReference>
<evidence type="ECO:0008006" key="3">
    <source>
        <dbReference type="Google" id="ProtNLM"/>
    </source>
</evidence>
<dbReference type="AlphaFoldDB" id="A0A4R0GKG4"/>
<dbReference type="OrthoDB" id="9793188at2"/>